<proteinExistence type="predicted"/>
<dbReference type="EMBL" id="JBJUIK010000003">
    <property type="protein sequence ID" value="KAL3533539.1"/>
    <property type="molecule type" value="Genomic_DNA"/>
</dbReference>
<dbReference type="Proteomes" id="UP001630127">
    <property type="component" value="Unassembled WGS sequence"/>
</dbReference>
<gene>
    <name evidence="1" type="ORF">ACH5RR_007060</name>
</gene>
<evidence type="ECO:0000313" key="1">
    <source>
        <dbReference type="EMBL" id="KAL3533539.1"/>
    </source>
</evidence>
<sequence length="415" mass="44931">MDGKLDPEFGFLLLTTYEENKSGLLAIGAWNCDYGTEKRTSTSGTPVCIGKWFAIELIVLTMSVHLDKFSVHHPRVLYFLREGLLAWWLIVSASYCVHLFTHFVGSVMVGKVVFFSSFISLCVKLLHARGIKGTMPFIEENPFEKNPLVLNDRDGVLIEQHRPQDIATERRETSLQSSTTKESQGDNMVAVELNYRGSSAAVRTSTPTLDSASRACGFTAATKDGSRITAVRENVVNVSAAEEIVVEAIAAPDCTFGFAVTSKTQNAAAISLPHHATATIIENEEHKATMEAENQHFAAAGMGKINPATACMEGLDAAAEQATIPPMKTSEIRGISATISQRKSAKNAAAQPHNAAVSIEDIVASQSSNKDHRVSTFSTHVDTTLSTVGVHNSMVFGASHPPLLRFFNVIMSAFL</sequence>
<comment type="caution">
    <text evidence="1">The sequence shown here is derived from an EMBL/GenBank/DDBJ whole genome shotgun (WGS) entry which is preliminary data.</text>
</comment>
<organism evidence="1 2">
    <name type="scientific">Cinchona calisaya</name>
    <dbReference type="NCBI Taxonomy" id="153742"/>
    <lineage>
        <taxon>Eukaryota</taxon>
        <taxon>Viridiplantae</taxon>
        <taxon>Streptophyta</taxon>
        <taxon>Embryophyta</taxon>
        <taxon>Tracheophyta</taxon>
        <taxon>Spermatophyta</taxon>
        <taxon>Magnoliopsida</taxon>
        <taxon>eudicotyledons</taxon>
        <taxon>Gunneridae</taxon>
        <taxon>Pentapetalae</taxon>
        <taxon>asterids</taxon>
        <taxon>lamiids</taxon>
        <taxon>Gentianales</taxon>
        <taxon>Rubiaceae</taxon>
        <taxon>Cinchonoideae</taxon>
        <taxon>Cinchoneae</taxon>
        <taxon>Cinchona</taxon>
    </lineage>
</organism>
<keyword evidence="2" id="KW-1185">Reference proteome</keyword>
<evidence type="ECO:0000313" key="2">
    <source>
        <dbReference type="Proteomes" id="UP001630127"/>
    </source>
</evidence>
<accession>A0ABD3AR83</accession>
<name>A0ABD3AR83_9GENT</name>
<reference evidence="1 2" key="1">
    <citation type="submission" date="2024-11" db="EMBL/GenBank/DDBJ databases">
        <title>A near-complete genome assembly of Cinchona calisaya.</title>
        <authorList>
            <person name="Lian D.C."/>
            <person name="Zhao X.W."/>
            <person name="Wei L."/>
        </authorList>
    </citation>
    <scope>NUCLEOTIDE SEQUENCE [LARGE SCALE GENOMIC DNA]</scope>
    <source>
        <tissue evidence="1">Nenye</tissue>
    </source>
</reference>
<dbReference type="AlphaFoldDB" id="A0ABD3AR83"/>
<protein>
    <submittedName>
        <fullName evidence="1">Uncharacterized protein</fullName>
    </submittedName>
</protein>